<dbReference type="InParanoid" id="A0A409VVR0"/>
<sequence>MSQAQNLPTEILCSIFEMIVAEVALEADYEGSRAPEGSPAPISLMSDAVGRPSAHPADPVANCTIPSQRGCFLHCVTLSHVCSRWRYVAIELPSLWTRVYLGYRAFFGHHPDDDEAAEMTDQMLTRSAALSICLEIALAPGDSSRLSARSISRALLPSVARIQVLKIAGNQHLITAVLDVFLECNLKASNNQSYASLSRLQLILIENNADGLVEDNADAHQPFFPPDLSLISPYLSSLRIDGLQVGSFPRWRLQDVVLENTHLSWKNHFHLLAKTPANRLVLNRVTIPTGGPYVRHLQPHANTSSVTFLSLSDLRCDAPEHQRKDMYRTFFALSLYTDLQELIIAHLSREAMAAFLAIFGSNHAVTLSAVHRLVLRRVKVNARAGETLAGALPLIREMWLDDIDGSDEFISVWKHNVAVWPQLTEITLDGEILQRTS</sequence>
<dbReference type="Gene3D" id="1.20.1280.50">
    <property type="match status" value="1"/>
</dbReference>
<comment type="caution">
    <text evidence="1">The sequence shown here is derived from an EMBL/GenBank/DDBJ whole genome shotgun (WGS) entry which is preliminary data.</text>
</comment>
<keyword evidence="2" id="KW-1185">Reference proteome</keyword>
<name>A0A409VVR0_9AGAR</name>
<reference evidence="1 2" key="1">
    <citation type="journal article" date="2018" name="Evol. Lett.">
        <title>Horizontal gene cluster transfer increased hallucinogenic mushroom diversity.</title>
        <authorList>
            <person name="Reynolds H.T."/>
            <person name="Vijayakumar V."/>
            <person name="Gluck-Thaler E."/>
            <person name="Korotkin H.B."/>
            <person name="Matheny P.B."/>
            <person name="Slot J.C."/>
        </authorList>
    </citation>
    <scope>NUCLEOTIDE SEQUENCE [LARGE SCALE GENOMIC DNA]</scope>
    <source>
        <strain evidence="1 2">SRW20</strain>
    </source>
</reference>
<protein>
    <submittedName>
        <fullName evidence="1">Uncharacterized protein</fullName>
    </submittedName>
</protein>
<evidence type="ECO:0000313" key="2">
    <source>
        <dbReference type="Proteomes" id="UP000284706"/>
    </source>
</evidence>
<dbReference type="InterPro" id="IPR036047">
    <property type="entry name" value="F-box-like_dom_sf"/>
</dbReference>
<accession>A0A409VVR0</accession>
<dbReference type="AlphaFoldDB" id="A0A409VVR0"/>
<evidence type="ECO:0000313" key="1">
    <source>
        <dbReference type="EMBL" id="PPQ70355.1"/>
    </source>
</evidence>
<organism evidence="1 2">
    <name type="scientific">Gymnopilus dilepis</name>
    <dbReference type="NCBI Taxonomy" id="231916"/>
    <lineage>
        <taxon>Eukaryota</taxon>
        <taxon>Fungi</taxon>
        <taxon>Dikarya</taxon>
        <taxon>Basidiomycota</taxon>
        <taxon>Agaricomycotina</taxon>
        <taxon>Agaricomycetes</taxon>
        <taxon>Agaricomycetidae</taxon>
        <taxon>Agaricales</taxon>
        <taxon>Agaricineae</taxon>
        <taxon>Hymenogastraceae</taxon>
        <taxon>Gymnopilus</taxon>
    </lineage>
</organism>
<dbReference type="OrthoDB" id="3028242at2759"/>
<dbReference type="Proteomes" id="UP000284706">
    <property type="component" value="Unassembled WGS sequence"/>
</dbReference>
<gene>
    <name evidence="1" type="ORF">CVT26_013789</name>
</gene>
<dbReference type="EMBL" id="NHYE01005544">
    <property type="protein sequence ID" value="PPQ70355.1"/>
    <property type="molecule type" value="Genomic_DNA"/>
</dbReference>
<proteinExistence type="predicted"/>
<dbReference type="SUPFAM" id="SSF81383">
    <property type="entry name" value="F-box domain"/>
    <property type="match status" value="1"/>
</dbReference>